<keyword evidence="10" id="KW-0678">Repressor</keyword>
<feature type="compositionally biased region" description="Basic residues" evidence="11">
    <location>
        <begin position="95"/>
        <end position="106"/>
    </location>
</feature>
<evidence type="ECO:0000256" key="8">
    <source>
        <dbReference type="ARBA" id="ARBA00023242"/>
    </source>
</evidence>
<comment type="similarity">
    <text evidence="2 10">Belongs to the WD repeat HIR1 family.</text>
</comment>
<dbReference type="Proteomes" id="UP000054408">
    <property type="component" value="Unassembled WGS sequence"/>
</dbReference>
<evidence type="ECO:0000256" key="3">
    <source>
        <dbReference type="ARBA" id="ARBA00022574"/>
    </source>
</evidence>
<dbReference type="Pfam" id="PF00400">
    <property type="entry name" value="WD40"/>
    <property type="match status" value="2"/>
</dbReference>
<dbReference type="eggNOG" id="KOG0973">
    <property type="taxonomic scope" value="Eukaryota"/>
</dbReference>
<evidence type="ECO:0000259" key="12">
    <source>
        <dbReference type="Pfam" id="PF07569"/>
    </source>
</evidence>
<dbReference type="Pfam" id="PF07569">
    <property type="entry name" value="Hira"/>
    <property type="match status" value="1"/>
</dbReference>
<dbReference type="STRING" id="461836.A0A0L0DKC8"/>
<dbReference type="InterPro" id="IPR001680">
    <property type="entry name" value="WD40_rpt"/>
</dbReference>
<evidence type="ECO:0000256" key="5">
    <source>
        <dbReference type="ARBA" id="ARBA00022853"/>
    </source>
</evidence>
<dbReference type="GO" id="GO:0031491">
    <property type="term" value="F:nucleosome binding"/>
    <property type="evidence" value="ECO:0007669"/>
    <property type="project" value="TreeGrafter"/>
</dbReference>
<comment type="function">
    <text evidence="10">Required for replication-independent chromatin assembly and for the periodic repression of histone gene transcription during the cell cycle.</text>
</comment>
<keyword evidence="8 10" id="KW-0539">Nucleus</keyword>
<dbReference type="GO" id="GO:0006351">
    <property type="term" value="P:DNA-templated transcription"/>
    <property type="evidence" value="ECO:0007669"/>
    <property type="project" value="InterPro"/>
</dbReference>
<dbReference type="InterPro" id="IPR015943">
    <property type="entry name" value="WD40/YVTN_repeat-like_dom_sf"/>
</dbReference>
<dbReference type="InterPro" id="IPR036322">
    <property type="entry name" value="WD40_repeat_dom_sf"/>
</dbReference>
<keyword evidence="15" id="KW-1185">Reference proteome</keyword>
<evidence type="ECO:0000256" key="10">
    <source>
        <dbReference type="RuleBase" id="RU364014"/>
    </source>
</evidence>
<feature type="compositionally biased region" description="Low complexity" evidence="11">
    <location>
        <begin position="430"/>
        <end position="442"/>
    </location>
</feature>
<dbReference type="InterPro" id="IPR031120">
    <property type="entry name" value="HIR1-like"/>
</dbReference>
<dbReference type="OrthoDB" id="1741719at2759"/>
<feature type="repeat" description="WD" evidence="9">
    <location>
        <begin position="152"/>
        <end position="183"/>
    </location>
</feature>
<feature type="repeat" description="WD" evidence="9">
    <location>
        <begin position="11"/>
        <end position="44"/>
    </location>
</feature>
<dbReference type="PANTHER" id="PTHR13831">
    <property type="entry name" value="MEMBER OF THE HIR1 FAMILY OF WD-REPEAT PROTEINS"/>
    <property type="match status" value="1"/>
</dbReference>
<feature type="repeat" description="WD" evidence="9">
    <location>
        <begin position="209"/>
        <end position="250"/>
    </location>
</feature>
<dbReference type="OMA" id="PEMSKNR"/>
<feature type="domain" description="Protein HIRA-like C-terminal" evidence="12">
    <location>
        <begin position="904"/>
        <end position="1059"/>
    </location>
</feature>
<gene>
    <name evidence="14" type="ORF">AMSG_07899</name>
</gene>
<dbReference type="AlphaFoldDB" id="A0A0L0DKC8"/>
<dbReference type="GO" id="GO:0000785">
    <property type="term" value="C:chromatin"/>
    <property type="evidence" value="ECO:0007669"/>
    <property type="project" value="TreeGrafter"/>
</dbReference>
<proteinExistence type="inferred from homology"/>
<keyword evidence="5 10" id="KW-0156">Chromatin regulator</keyword>
<keyword evidence="7 10" id="KW-0804">Transcription</keyword>
<organism evidence="14 15">
    <name type="scientific">Thecamonas trahens ATCC 50062</name>
    <dbReference type="NCBI Taxonomy" id="461836"/>
    <lineage>
        <taxon>Eukaryota</taxon>
        <taxon>Apusozoa</taxon>
        <taxon>Apusomonadida</taxon>
        <taxon>Apusomonadidae</taxon>
        <taxon>Thecamonas</taxon>
    </lineage>
</organism>
<protein>
    <recommendedName>
        <fullName evidence="10">Protein HIRA</fullName>
    </recommendedName>
</protein>
<evidence type="ECO:0000256" key="7">
    <source>
        <dbReference type="ARBA" id="ARBA00023163"/>
    </source>
</evidence>
<dbReference type="GeneID" id="25566720"/>
<dbReference type="Pfam" id="PF09453">
    <property type="entry name" value="HIRA_B"/>
    <property type="match status" value="1"/>
</dbReference>
<accession>A0A0L0DKC8</accession>
<evidence type="ECO:0000256" key="2">
    <source>
        <dbReference type="ARBA" id="ARBA00007306"/>
    </source>
</evidence>
<dbReference type="InterPro" id="IPR019015">
    <property type="entry name" value="HIRA_B_motif"/>
</dbReference>
<evidence type="ECO:0000313" key="14">
    <source>
        <dbReference type="EMBL" id="KNC51818.1"/>
    </source>
</evidence>
<evidence type="ECO:0000256" key="4">
    <source>
        <dbReference type="ARBA" id="ARBA00022737"/>
    </source>
</evidence>
<keyword evidence="4 10" id="KW-0677">Repeat</keyword>
<feature type="compositionally biased region" description="Low complexity" evidence="11">
    <location>
        <begin position="379"/>
        <end position="404"/>
    </location>
</feature>
<dbReference type="GO" id="GO:0006355">
    <property type="term" value="P:regulation of DNA-templated transcription"/>
    <property type="evidence" value="ECO:0007669"/>
    <property type="project" value="InterPro"/>
</dbReference>
<dbReference type="GO" id="GO:0006338">
    <property type="term" value="P:chromatin remodeling"/>
    <property type="evidence" value="ECO:0007669"/>
    <property type="project" value="InterPro"/>
</dbReference>
<dbReference type="InterPro" id="IPR011494">
    <property type="entry name" value="HIRA-like_C"/>
</dbReference>
<sequence>MAVDLCKAKWVNHGGNPIFSIDIHPSATRFATGGSDRNVKIWSMVPFVDAAAKLTGSATSDSDDESDDSGVYTTSEDDDDDDDDAGYDDDGKSKGSGKKGSSKKAAGKAGKASRMDLLMGSGATGFGSAASQGSPPRAASAVERQHRCLATLPRHQGAINAVRWCASGEFLASGADDKVIIIWAQSDSPTQVFGSAKVNHEGWGFYRALRGHTADVTDLAWSCDDSYLASCGVDGDILVWDTTEFELLATLKGHSEFVKGLAWDPVGKYLASQSNDRSLKIWSTTEWRQVASVAAPFEGSPPHSFFRRCSWSPDGKWLTSAYAYNNTNPVATVLARDTWETAVEFVGHSEPVVVARYNPRLFRIPEHFRATAAAPPASEGETQAQAQAPGAGAVADESKGANSAEGDDEDEASEAATPTKDKKRRKKKSGSSSASPGSPSAGGNDDEYFVCCAIGSQDNSISIWASFQDRPLLIATAMFEHSVMDLSWSDDGTVLMACSYDGTVGCFVFDIESEHVLSQPVSEREHQRILADEYGEFLGKTVHLQEYAETVSLQSISAPSMTLTPRTVSAVRAETEALRSGLDAVKGAHGIAGKMQQLAVSEPVALPPVEQKESITKSGKRRVQPQLLSTLPGAAAPAVLAPRSTSQTGFARPSMNPPVVNTLIPRKRTATRASLGGAGASDPPGASMAPAAGGVSRAKRQRTLTMGEVEPAEPVARLVVSAEDLYLDPPAVTPVKAVSFRVAPAPVLLGAGPSSPSGGDEAIEYALEARGWKLSGPAEAGPARGSSLSLSQSGELVWEAYVPGRVNAVAASELLAVAATFDDGGLHVFSAANGALLSPALVLGLPLVMVRVSADLPRIVALSASGSLRVWEVVGPLARLGAPLGHGHGGGRAAASMVARKTLTVAPLLNSVVAGEASAAEVRVADVRSVGPESDVVVELSNGYVYLHNAAADAWMRVADGSYVGSQYFASSLGFARASLPSGELAAAQLRLVPRLAHQVAPFLAALSLSQQRLVTVGYLEHQVSAALAMGSSSEFEHWMREYVRRLVRDAAEAKLRNVAINLLSTTRADLDGRSLLKALLPEIAQSPQLQKLTAWVTDALRSEDE</sequence>
<evidence type="ECO:0000256" key="11">
    <source>
        <dbReference type="SAM" id="MobiDB-lite"/>
    </source>
</evidence>
<dbReference type="PANTHER" id="PTHR13831:SF0">
    <property type="entry name" value="PROTEIN HIRA"/>
    <property type="match status" value="1"/>
</dbReference>
<dbReference type="Gene3D" id="2.130.10.10">
    <property type="entry name" value="YVTN repeat-like/Quinoprotein amine dehydrogenase"/>
    <property type="match status" value="3"/>
</dbReference>
<dbReference type="RefSeq" id="XP_013755684.1">
    <property type="nucleotide sequence ID" value="XM_013900230.1"/>
</dbReference>
<reference evidence="14 15" key="1">
    <citation type="submission" date="2010-05" db="EMBL/GenBank/DDBJ databases">
        <title>The Genome Sequence of Thecamonas trahens ATCC 50062.</title>
        <authorList>
            <consortium name="The Broad Institute Genome Sequencing Platform"/>
            <person name="Russ C."/>
            <person name="Cuomo C."/>
            <person name="Shea T."/>
            <person name="Young S.K."/>
            <person name="Zeng Q."/>
            <person name="Koehrsen M."/>
            <person name="Haas B."/>
            <person name="Borodovsky M."/>
            <person name="Guigo R."/>
            <person name="Alvarado L."/>
            <person name="Berlin A."/>
            <person name="Bochicchio J."/>
            <person name="Borenstein D."/>
            <person name="Chapman S."/>
            <person name="Chen Z."/>
            <person name="Freedman E."/>
            <person name="Gellesch M."/>
            <person name="Goldberg J."/>
            <person name="Griggs A."/>
            <person name="Gujja S."/>
            <person name="Heilman E."/>
            <person name="Heiman D."/>
            <person name="Hepburn T."/>
            <person name="Howarth C."/>
            <person name="Jen D."/>
            <person name="Larson L."/>
            <person name="Mehta T."/>
            <person name="Park D."/>
            <person name="Pearson M."/>
            <person name="Roberts A."/>
            <person name="Saif S."/>
            <person name="Shenoy N."/>
            <person name="Sisk P."/>
            <person name="Stolte C."/>
            <person name="Sykes S."/>
            <person name="Thomson T."/>
            <person name="Walk T."/>
            <person name="White J."/>
            <person name="Yandava C."/>
            <person name="Burger G."/>
            <person name="Gray M.W."/>
            <person name="Holland P.W.H."/>
            <person name="King N."/>
            <person name="Lang F.B.F."/>
            <person name="Roger A.J."/>
            <person name="Ruiz-Trillo I."/>
            <person name="Lander E."/>
            <person name="Nusbaum C."/>
        </authorList>
    </citation>
    <scope>NUCLEOTIDE SEQUENCE [LARGE SCALE GENOMIC DNA]</scope>
    <source>
        <strain evidence="14 15">ATCC 50062</strain>
    </source>
</reference>
<evidence type="ECO:0000256" key="9">
    <source>
        <dbReference type="PROSITE-ProRule" id="PRU00221"/>
    </source>
</evidence>
<feature type="region of interest" description="Disordered" evidence="11">
    <location>
        <begin position="372"/>
        <end position="442"/>
    </location>
</feature>
<feature type="domain" description="CAF1B/HIR1 beta-propeller" evidence="13">
    <location>
        <begin position="144"/>
        <end position="366"/>
    </location>
</feature>
<evidence type="ECO:0000256" key="1">
    <source>
        <dbReference type="ARBA" id="ARBA00004123"/>
    </source>
</evidence>
<comment type="subcellular location">
    <subcellularLocation>
        <location evidence="1 10">Nucleus</location>
    </subcellularLocation>
</comment>
<evidence type="ECO:0000259" key="13">
    <source>
        <dbReference type="Pfam" id="PF24105"/>
    </source>
</evidence>
<dbReference type="SMART" id="SM00320">
    <property type="entry name" value="WD40"/>
    <property type="match status" value="5"/>
</dbReference>
<feature type="region of interest" description="Disordered" evidence="11">
    <location>
        <begin position="642"/>
        <end position="708"/>
    </location>
</feature>
<dbReference type="Pfam" id="PF24105">
    <property type="entry name" value="Beta-prop_CAF1B_HIR1"/>
    <property type="match status" value="1"/>
</dbReference>
<keyword evidence="3 9" id="KW-0853">WD repeat</keyword>
<feature type="repeat" description="WD" evidence="9">
    <location>
        <begin position="251"/>
        <end position="292"/>
    </location>
</feature>
<dbReference type="InterPro" id="IPR055410">
    <property type="entry name" value="Beta-prop_CAF1B_HIR1"/>
</dbReference>
<evidence type="ECO:0000256" key="6">
    <source>
        <dbReference type="ARBA" id="ARBA00023015"/>
    </source>
</evidence>
<dbReference type="PROSITE" id="PS50082">
    <property type="entry name" value="WD_REPEATS_2"/>
    <property type="match status" value="4"/>
</dbReference>
<feature type="compositionally biased region" description="Acidic residues" evidence="11">
    <location>
        <begin position="75"/>
        <end position="88"/>
    </location>
</feature>
<dbReference type="GO" id="GO:0000417">
    <property type="term" value="C:HIR complex"/>
    <property type="evidence" value="ECO:0007669"/>
    <property type="project" value="TreeGrafter"/>
</dbReference>
<dbReference type="SUPFAM" id="SSF50978">
    <property type="entry name" value="WD40 repeat-like"/>
    <property type="match status" value="2"/>
</dbReference>
<dbReference type="EMBL" id="GL349470">
    <property type="protein sequence ID" value="KNC51818.1"/>
    <property type="molecule type" value="Genomic_DNA"/>
</dbReference>
<keyword evidence="6 10" id="KW-0805">Transcription regulation</keyword>
<feature type="compositionally biased region" description="Low complexity" evidence="11">
    <location>
        <begin position="680"/>
        <end position="694"/>
    </location>
</feature>
<dbReference type="GO" id="GO:0005634">
    <property type="term" value="C:nucleus"/>
    <property type="evidence" value="ECO:0007669"/>
    <property type="project" value="UniProtKB-SubCell"/>
</dbReference>
<evidence type="ECO:0000313" key="15">
    <source>
        <dbReference type="Proteomes" id="UP000054408"/>
    </source>
</evidence>
<feature type="region of interest" description="Disordered" evidence="11">
    <location>
        <begin position="56"/>
        <end position="112"/>
    </location>
</feature>
<name>A0A0L0DKC8_THETB</name>
<dbReference type="PROSITE" id="PS50294">
    <property type="entry name" value="WD_REPEATS_REGION"/>
    <property type="match status" value="4"/>
</dbReference>